<dbReference type="EC" id="3.1.27.3" evidence="4"/>
<dbReference type="SUPFAM" id="SSF53933">
    <property type="entry name" value="Microbial ribonucleases"/>
    <property type="match status" value="1"/>
</dbReference>
<dbReference type="STRING" id="1737425.GCA_900049755_02671"/>
<evidence type="ECO:0000313" key="4">
    <source>
        <dbReference type="EMBL" id="AWT26523.1"/>
    </source>
</evidence>
<dbReference type="AlphaFoldDB" id="A0A2Z3YYX6"/>
<dbReference type="Gene3D" id="3.10.450.30">
    <property type="entry name" value="Microbial ribonucleases"/>
    <property type="match status" value="1"/>
</dbReference>
<protein>
    <submittedName>
        <fullName evidence="4">Guanyl-specific ribonuclease Sa</fullName>
        <ecNumber evidence="4">3.1.27.3</ecNumber>
    </submittedName>
</protein>
<evidence type="ECO:0000256" key="2">
    <source>
        <dbReference type="ARBA" id="ARBA00022801"/>
    </source>
</evidence>
<keyword evidence="2 4" id="KW-0378">Hydrolase</keyword>
<dbReference type="KEGG" id="cpre:Csp1_17440"/>
<dbReference type="GO" id="GO:0003723">
    <property type="term" value="F:RNA binding"/>
    <property type="evidence" value="ECO:0007669"/>
    <property type="project" value="InterPro"/>
</dbReference>
<feature type="compositionally biased region" description="Low complexity" evidence="3">
    <location>
        <begin position="35"/>
        <end position="61"/>
    </location>
</feature>
<evidence type="ECO:0000256" key="1">
    <source>
        <dbReference type="ARBA" id="ARBA00022722"/>
    </source>
</evidence>
<accession>A0A2Z3YYX6</accession>
<name>A0A2Z3YYX6_9CORY</name>
<evidence type="ECO:0000313" key="5">
    <source>
        <dbReference type="Proteomes" id="UP000247696"/>
    </source>
</evidence>
<evidence type="ECO:0000256" key="3">
    <source>
        <dbReference type="SAM" id="MobiDB-lite"/>
    </source>
</evidence>
<dbReference type="EMBL" id="CP024988">
    <property type="protein sequence ID" value="AWT26523.1"/>
    <property type="molecule type" value="Genomic_DNA"/>
</dbReference>
<sequence>MSGNTRKTLGTVAGVVVAAAAVFLGVDTVAGGDGSTDTTGAAGTASTTARAAGAAPATPQTGSGGGSCPVDTLPEQADEVIDAILDGGPFEHGADDGKHFGNYEGTLPREDGSFYREYTVDTPGVGHRGARRIVVGGGTGTDPDVWYYTGDHYGTFCAIPDAEDDSAA</sequence>
<dbReference type="InterPro" id="IPR000026">
    <property type="entry name" value="N1-like"/>
</dbReference>
<dbReference type="RefSeq" id="WP_110482549.1">
    <property type="nucleotide sequence ID" value="NZ_CP024988.1"/>
</dbReference>
<dbReference type="InterPro" id="IPR016191">
    <property type="entry name" value="Ribonuclease/ribotoxin"/>
</dbReference>
<reference evidence="5" key="1">
    <citation type="submission" date="2017-11" db="EMBL/GenBank/DDBJ databases">
        <title>Otitis media/interna in a cat caused by the recently described species Corynebacterium provencense.</title>
        <authorList>
            <person name="Kittl S."/>
            <person name="Brodard I."/>
            <person name="Rychener L."/>
            <person name="Jores J."/>
            <person name="Roosje P."/>
            <person name="Gobeli Brawand S."/>
        </authorList>
    </citation>
    <scope>NUCLEOTIDE SEQUENCE [LARGE SCALE GENOMIC DNA]</scope>
    <source>
        <strain evidence="5">17KM38</strain>
    </source>
</reference>
<organism evidence="4 5">
    <name type="scientific">Corynebacterium provencense</name>
    <dbReference type="NCBI Taxonomy" id="1737425"/>
    <lineage>
        <taxon>Bacteria</taxon>
        <taxon>Bacillati</taxon>
        <taxon>Actinomycetota</taxon>
        <taxon>Actinomycetes</taxon>
        <taxon>Mycobacteriales</taxon>
        <taxon>Corynebacteriaceae</taxon>
        <taxon>Corynebacterium</taxon>
    </lineage>
</organism>
<keyword evidence="1" id="KW-0540">Nuclease</keyword>
<keyword evidence="5" id="KW-1185">Reference proteome</keyword>
<dbReference type="GO" id="GO:0016787">
    <property type="term" value="F:hydrolase activity"/>
    <property type="evidence" value="ECO:0007669"/>
    <property type="project" value="UniProtKB-KW"/>
</dbReference>
<dbReference type="Proteomes" id="UP000247696">
    <property type="component" value="Chromosome"/>
</dbReference>
<feature type="region of interest" description="Disordered" evidence="3">
    <location>
        <begin position="32"/>
        <end position="72"/>
    </location>
</feature>
<proteinExistence type="predicted"/>
<gene>
    <name evidence="4" type="primary">rnaSA</name>
    <name evidence="4" type="ORF">Csp1_17440</name>
</gene>
<dbReference type="OrthoDB" id="5326845at2"/>
<dbReference type="GO" id="GO:0004521">
    <property type="term" value="F:RNA endonuclease activity"/>
    <property type="evidence" value="ECO:0007669"/>
    <property type="project" value="InterPro"/>
</dbReference>
<dbReference type="Pfam" id="PF00545">
    <property type="entry name" value="Ribonuclease"/>
    <property type="match status" value="1"/>
</dbReference>